<dbReference type="Gene3D" id="3.40.630.30">
    <property type="match status" value="2"/>
</dbReference>
<evidence type="ECO:0000259" key="2">
    <source>
        <dbReference type="Pfam" id="PF17668"/>
    </source>
</evidence>
<dbReference type="Pfam" id="PF13527">
    <property type="entry name" value="Acetyltransf_9"/>
    <property type="match status" value="1"/>
</dbReference>
<name>A0ABQ3JGV0_9PSEU</name>
<dbReference type="InterPro" id="IPR041380">
    <property type="entry name" value="Acetyltransf_17"/>
</dbReference>
<evidence type="ECO:0000313" key="3">
    <source>
        <dbReference type="EMBL" id="GHF29226.1"/>
    </source>
</evidence>
<dbReference type="InterPro" id="IPR025559">
    <property type="entry name" value="Eis_dom"/>
</dbReference>
<evidence type="ECO:0000259" key="1">
    <source>
        <dbReference type="Pfam" id="PF13530"/>
    </source>
</evidence>
<gene>
    <name evidence="3" type="ORF">GCM10017786_74200</name>
</gene>
<dbReference type="Pfam" id="PF17668">
    <property type="entry name" value="Acetyltransf_17"/>
    <property type="match status" value="1"/>
</dbReference>
<dbReference type="InterPro" id="IPR036527">
    <property type="entry name" value="SCP2_sterol-bd_dom_sf"/>
</dbReference>
<dbReference type="PANTHER" id="PTHR37817">
    <property type="entry name" value="N-ACETYLTRANSFERASE EIS"/>
    <property type="match status" value="1"/>
</dbReference>
<dbReference type="SUPFAM" id="SSF55718">
    <property type="entry name" value="SCP-like"/>
    <property type="match status" value="1"/>
</dbReference>
<reference evidence="4" key="1">
    <citation type="journal article" date="2019" name="Int. J. Syst. Evol. Microbiol.">
        <title>The Global Catalogue of Microorganisms (GCM) 10K type strain sequencing project: providing services to taxonomists for standard genome sequencing and annotation.</title>
        <authorList>
            <consortium name="The Broad Institute Genomics Platform"/>
            <consortium name="The Broad Institute Genome Sequencing Center for Infectious Disease"/>
            <person name="Wu L."/>
            <person name="Ma J."/>
        </authorList>
    </citation>
    <scope>NUCLEOTIDE SEQUENCE [LARGE SCALE GENOMIC DNA]</scope>
    <source>
        <strain evidence="4">CGMCC 4.7677</strain>
    </source>
</reference>
<dbReference type="InterPro" id="IPR016181">
    <property type="entry name" value="Acyl_CoA_acyltransferase"/>
</dbReference>
<feature type="domain" description="Enhanced intracellular survival protein" evidence="1">
    <location>
        <begin position="255"/>
        <end position="351"/>
    </location>
</feature>
<dbReference type="SUPFAM" id="SSF55729">
    <property type="entry name" value="Acyl-CoA N-acyltransferases (Nat)"/>
    <property type="match status" value="1"/>
</dbReference>
<sequence>MRGRPAGYTGCVHFRPLTEPAQHWLRGTAEPGHTTVAVDRGEIVGGVTVASRELTVPGAVVPVAEVAAVSPAPRWLQEALMSRQLTELYESGETVAAGTAVCGRFGFGPAARAVRLQAAGGIGLDASTSRIRLVEAAAAGPLLEPLYDAVRPRSVGFVSRPPRFWDALPGSAAVHSSPEGEVTGYALYRTGDRGEAQVAEVVASTPQAAAILWRFLLAELGRLSALVPVDSPLLRMVTAPRLTPVDNLWVRLVDVERALAVRRYATPLDVVLSVCDSFCPWNTGRFRLRAEGGRVTCSRTSAPAELCVSAADLGAAYLGGPPLAEAGRVVELRPGALSRTSLAFRGQHEPFHPAEAW</sequence>
<dbReference type="Proteomes" id="UP000605897">
    <property type="component" value="Unassembled WGS sequence"/>
</dbReference>
<protein>
    <submittedName>
        <fullName evidence="3">UPF0256 protein</fullName>
    </submittedName>
</protein>
<feature type="domain" description="Eis-like acetyltransferase" evidence="2">
    <location>
        <begin position="156"/>
        <end position="243"/>
    </location>
</feature>
<accession>A0ABQ3JGV0</accession>
<dbReference type="RefSeq" id="WP_191249339.1">
    <property type="nucleotide sequence ID" value="NZ_BNAU01000013.1"/>
</dbReference>
<dbReference type="PANTHER" id="PTHR37817:SF1">
    <property type="entry name" value="N-ACETYLTRANSFERASE EIS"/>
    <property type="match status" value="1"/>
</dbReference>
<organism evidence="3 4">
    <name type="scientific">Amycolatopsis deserti</name>
    <dbReference type="NCBI Taxonomy" id="185696"/>
    <lineage>
        <taxon>Bacteria</taxon>
        <taxon>Bacillati</taxon>
        <taxon>Actinomycetota</taxon>
        <taxon>Actinomycetes</taxon>
        <taxon>Pseudonocardiales</taxon>
        <taxon>Pseudonocardiaceae</taxon>
        <taxon>Amycolatopsis</taxon>
    </lineage>
</organism>
<dbReference type="EMBL" id="BNAU01000013">
    <property type="protein sequence ID" value="GHF29226.1"/>
    <property type="molecule type" value="Genomic_DNA"/>
</dbReference>
<dbReference type="Gene3D" id="3.30.1050.10">
    <property type="entry name" value="SCP2 sterol-binding domain"/>
    <property type="match status" value="1"/>
</dbReference>
<comment type="caution">
    <text evidence="3">The sequence shown here is derived from an EMBL/GenBank/DDBJ whole genome shotgun (WGS) entry which is preliminary data.</text>
</comment>
<proteinExistence type="predicted"/>
<keyword evidence="4" id="KW-1185">Reference proteome</keyword>
<dbReference type="Pfam" id="PF13530">
    <property type="entry name" value="SCP2_2"/>
    <property type="match status" value="1"/>
</dbReference>
<evidence type="ECO:0000313" key="4">
    <source>
        <dbReference type="Proteomes" id="UP000605897"/>
    </source>
</evidence>
<dbReference type="InterPro" id="IPR051554">
    <property type="entry name" value="Acetyltransferase_Eis"/>
</dbReference>